<evidence type="ECO:0000313" key="1">
    <source>
        <dbReference type="EMBL" id="KAK8486773.1"/>
    </source>
</evidence>
<sequence>MNDALNNGLKAGVQAPASGRSRTVTGVYFRGKITKLMIDGNRLMSGLQCTTPVMLLPLPLPQPQQFPLIF</sequence>
<dbReference type="Proteomes" id="UP001396334">
    <property type="component" value="Unassembled WGS sequence"/>
</dbReference>
<dbReference type="EMBL" id="JBBPBN010000428">
    <property type="protein sequence ID" value="KAK8486773.1"/>
    <property type="molecule type" value="Genomic_DNA"/>
</dbReference>
<protein>
    <submittedName>
        <fullName evidence="1">Uncharacterized protein</fullName>
    </submittedName>
</protein>
<comment type="caution">
    <text evidence="1">The sequence shown here is derived from an EMBL/GenBank/DDBJ whole genome shotgun (WGS) entry which is preliminary data.</text>
</comment>
<name>A0ABR2A290_9ROSI</name>
<keyword evidence="2" id="KW-1185">Reference proteome</keyword>
<accession>A0ABR2A290</accession>
<evidence type="ECO:0000313" key="2">
    <source>
        <dbReference type="Proteomes" id="UP001396334"/>
    </source>
</evidence>
<reference evidence="1 2" key="1">
    <citation type="journal article" date="2024" name="G3 (Bethesda)">
        <title>Genome assembly of Hibiscus sabdariffa L. provides insights into metabolisms of medicinal natural products.</title>
        <authorList>
            <person name="Kim T."/>
        </authorList>
    </citation>
    <scope>NUCLEOTIDE SEQUENCE [LARGE SCALE GENOMIC DNA]</scope>
    <source>
        <strain evidence="1">TK-2024</strain>
        <tissue evidence="1">Old leaves</tissue>
    </source>
</reference>
<proteinExistence type="predicted"/>
<organism evidence="1 2">
    <name type="scientific">Hibiscus sabdariffa</name>
    <name type="common">roselle</name>
    <dbReference type="NCBI Taxonomy" id="183260"/>
    <lineage>
        <taxon>Eukaryota</taxon>
        <taxon>Viridiplantae</taxon>
        <taxon>Streptophyta</taxon>
        <taxon>Embryophyta</taxon>
        <taxon>Tracheophyta</taxon>
        <taxon>Spermatophyta</taxon>
        <taxon>Magnoliopsida</taxon>
        <taxon>eudicotyledons</taxon>
        <taxon>Gunneridae</taxon>
        <taxon>Pentapetalae</taxon>
        <taxon>rosids</taxon>
        <taxon>malvids</taxon>
        <taxon>Malvales</taxon>
        <taxon>Malvaceae</taxon>
        <taxon>Malvoideae</taxon>
        <taxon>Hibiscus</taxon>
    </lineage>
</organism>
<gene>
    <name evidence="1" type="ORF">V6N11_000261</name>
</gene>